<feature type="transmembrane region" description="Helical" evidence="10">
    <location>
        <begin position="112"/>
        <end position="135"/>
    </location>
</feature>
<name>A0A8J4AHD5_9ACTN</name>
<evidence type="ECO:0000256" key="8">
    <source>
        <dbReference type="ARBA" id="ARBA00023012"/>
    </source>
</evidence>
<dbReference type="GO" id="GO:0016020">
    <property type="term" value="C:membrane"/>
    <property type="evidence" value="ECO:0007669"/>
    <property type="project" value="InterPro"/>
</dbReference>
<dbReference type="InterPro" id="IPR036890">
    <property type="entry name" value="HATPase_C_sf"/>
</dbReference>
<feature type="domain" description="Signal transduction histidine kinase subgroup 3 dimerisation and phosphoacceptor" evidence="12">
    <location>
        <begin position="214"/>
        <end position="279"/>
    </location>
</feature>
<feature type="region of interest" description="Disordered" evidence="9">
    <location>
        <begin position="362"/>
        <end position="407"/>
    </location>
</feature>
<evidence type="ECO:0000259" key="11">
    <source>
        <dbReference type="Pfam" id="PF02518"/>
    </source>
</evidence>
<feature type="transmembrane region" description="Helical" evidence="10">
    <location>
        <begin position="142"/>
        <end position="162"/>
    </location>
</feature>
<dbReference type="PANTHER" id="PTHR24421:SF10">
    <property type="entry name" value="NITRATE_NITRITE SENSOR PROTEIN NARQ"/>
    <property type="match status" value="1"/>
</dbReference>
<protein>
    <recommendedName>
        <fullName evidence="2">histidine kinase</fullName>
        <ecNumber evidence="2">2.7.13.3</ecNumber>
    </recommendedName>
</protein>
<comment type="catalytic activity">
    <reaction evidence="1">
        <text>ATP + protein L-histidine = ADP + protein N-phospho-L-histidine.</text>
        <dbReference type="EC" id="2.7.13.3"/>
    </reaction>
</comment>
<feature type="transmembrane region" description="Helical" evidence="10">
    <location>
        <begin position="83"/>
        <end position="100"/>
    </location>
</feature>
<gene>
    <name evidence="13" type="ORF">NUM_45060</name>
</gene>
<evidence type="ECO:0000256" key="3">
    <source>
        <dbReference type="ARBA" id="ARBA00022553"/>
    </source>
</evidence>
<keyword evidence="6 13" id="KW-0418">Kinase</keyword>
<dbReference type="InterPro" id="IPR003594">
    <property type="entry name" value="HATPase_dom"/>
</dbReference>
<dbReference type="PANTHER" id="PTHR24421">
    <property type="entry name" value="NITRATE/NITRITE SENSOR PROTEIN NARX-RELATED"/>
    <property type="match status" value="1"/>
</dbReference>
<organism evidence="13 14">
    <name type="scientific">Actinocatenispora comari</name>
    <dbReference type="NCBI Taxonomy" id="2807577"/>
    <lineage>
        <taxon>Bacteria</taxon>
        <taxon>Bacillati</taxon>
        <taxon>Actinomycetota</taxon>
        <taxon>Actinomycetes</taxon>
        <taxon>Micromonosporales</taxon>
        <taxon>Micromonosporaceae</taxon>
        <taxon>Actinocatenispora</taxon>
    </lineage>
</organism>
<keyword evidence="10" id="KW-1133">Transmembrane helix</keyword>
<keyword evidence="5" id="KW-0547">Nucleotide-binding</keyword>
<feature type="transmembrane region" description="Helical" evidence="10">
    <location>
        <begin position="168"/>
        <end position="191"/>
    </location>
</feature>
<dbReference type="SUPFAM" id="SSF55874">
    <property type="entry name" value="ATPase domain of HSP90 chaperone/DNA topoisomerase II/histidine kinase"/>
    <property type="match status" value="1"/>
</dbReference>
<evidence type="ECO:0000256" key="1">
    <source>
        <dbReference type="ARBA" id="ARBA00000085"/>
    </source>
</evidence>
<dbReference type="Pfam" id="PF07730">
    <property type="entry name" value="HisKA_3"/>
    <property type="match status" value="1"/>
</dbReference>
<dbReference type="CDD" id="cd16917">
    <property type="entry name" value="HATPase_UhpB-NarQ-NarX-like"/>
    <property type="match status" value="1"/>
</dbReference>
<keyword evidence="7" id="KW-0067">ATP-binding</keyword>
<keyword evidence="14" id="KW-1185">Reference proteome</keyword>
<dbReference type="SUPFAM" id="SSF103473">
    <property type="entry name" value="MFS general substrate transporter"/>
    <property type="match status" value="1"/>
</dbReference>
<evidence type="ECO:0000256" key="7">
    <source>
        <dbReference type="ARBA" id="ARBA00022840"/>
    </source>
</evidence>
<keyword evidence="8" id="KW-0902">Two-component regulatory system</keyword>
<evidence type="ECO:0000313" key="13">
    <source>
        <dbReference type="EMBL" id="GIL29252.1"/>
    </source>
</evidence>
<dbReference type="InterPro" id="IPR050482">
    <property type="entry name" value="Sensor_HK_TwoCompSys"/>
</dbReference>
<keyword evidence="10" id="KW-0472">Membrane</keyword>
<dbReference type="Proteomes" id="UP000614996">
    <property type="component" value="Unassembled WGS sequence"/>
</dbReference>
<dbReference type="AlphaFoldDB" id="A0A8J4AHD5"/>
<reference evidence="14" key="1">
    <citation type="journal article" date="2021" name="Int. J. Syst. Evol. Microbiol.">
        <title>Actinocatenispora comari sp. nov., an endophytic actinomycete isolated from aerial parts of Comarum salesowianum.</title>
        <authorList>
            <person name="Oyunbileg N."/>
            <person name="Iizaka Y."/>
            <person name="Hamada M."/>
            <person name="Davaapurev B.O."/>
            <person name="Fukumoto A."/>
            <person name="Tsetseg B."/>
            <person name="Kato F."/>
            <person name="Tamura T."/>
            <person name="Batkhuu J."/>
            <person name="Anzai Y."/>
        </authorList>
    </citation>
    <scope>NUCLEOTIDE SEQUENCE [LARGE SCALE GENOMIC DNA]</scope>
    <source>
        <strain evidence="14">NUM-2625</strain>
    </source>
</reference>
<sequence length="439" mass="46738">MPGGVAAYRGHVRWGVVGRVRRGTADDPVDRSDVSCPPAQRLSGWPARGWTVPMVALLVAAVSVVGTHYAAKQVHQPLDAPTLLLLFVGPVALLFSRRWPAPALVVTTAATVGYYGLGFPYGPQFTAFAVVLVMAVVAGYRVLAWLCGIGALVVYFLLYWAIEHGTMGWTWVLGHVAAVAAILALSELYRVHRQRVAVQRRIRAERERRQANEERLRIAQELHDVLAHNISLINVQAGVALHLMDQRPEQARTALTVIKQASKEALGEMRSALAVLRAETYAAHSPTPGLDGLDELTGRLVSAGLPVRTTVTGAQRPLPVEVDLAAYRIVQEALTNVYRHAHATEAVVSLAYRPQLLTVLVTDDGTGGPGPTRSGEAWPDPDAADPAADGDDPIGAGGGNGIPGMRERATALGGSLTAGPLPGGGFRVVATFPLDREAP</sequence>
<dbReference type="Pfam" id="PF02518">
    <property type="entry name" value="HATPase_c"/>
    <property type="match status" value="1"/>
</dbReference>
<dbReference type="InterPro" id="IPR011712">
    <property type="entry name" value="Sig_transdc_His_kin_sub3_dim/P"/>
</dbReference>
<feature type="transmembrane region" description="Helical" evidence="10">
    <location>
        <begin position="50"/>
        <end position="71"/>
    </location>
</feature>
<dbReference type="InterPro" id="IPR036259">
    <property type="entry name" value="MFS_trans_sf"/>
</dbReference>
<comment type="caution">
    <text evidence="13">The sequence shown here is derived from an EMBL/GenBank/DDBJ whole genome shotgun (WGS) entry which is preliminary data.</text>
</comment>
<evidence type="ECO:0000256" key="2">
    <source>
        <dbReference type="ARBA" id="ARBA00012438"/>
    </source>
</evidence>
<evidence type="ECO:0000256" key="6">
    <source>
        <dbReference type="ARBA" id="ARBA00022777"/>
    </source>
</evidence>
<dbReference type="GO" id="GO:0005524">
    <property type="term" value="F:ATP binding"/>
    <property type="evidence" value="ECO:0007669"/>
    <property type="project" value="UniProtKB-KW"/>
</dbReference>
<proteinExistence type="predicted"/>
<dbReference type="Gene3D" id="3.30.565.10">
    <property type="entry name" value="Histidine kinase-like ATPase, C-terminal domain"/>
    <property type="match status" value="1"/>
</dbReference>
<evidence type="ECO:0000256" key="4">
    <source>
        <dbReference type="ARBA" id="ARBA00022679"/>
    </source>
</evidence>
<keyword evidence="10" id="KW-0812">Transmembrane</keyword>
<dbReference type="Gene3D" id="1.20.5.1930">
    <property type="match status" value="1"/>
</dbReference>
<evidence type="ECO:0000256" key="10">
    <source>
        <dbReference type="SAM" id="Phobius"/>
    </source>
</evidence>
<keyword evidence="3" id="KW-0597">Phosphoprotein</keyword>
<evidence type="ECO:0000259" key="12">
    <source>
        <dbReference type="Pfam" id="PF07730"/>
    </source>
</evidence>
<dbReference type="GO" id="GO:0000155">
    <property type="term" value="F:phosphorelay sensor kinase activity"/>
    <property type="evidence" value="ECO:0007669"/>
    <property type="project" value="InterPro"/>
</dbReference>
<feature type="domain" description="Histidine kinase/HSP90-like ATPase" evidence="11">
    <location>
        <begin position="325"/>
        <end position="435"/>
    </location>
</feature>
<evidence type="ECO:0000256" key="9">
    <source>
        <dbReference type="SAM" id="MobiDB-lite"/>
    </source>
</evidence>
<dbReference type="EMBL" id="BOPO01000088">
    <property type="protein sequence ID" value="GIL29252.1"/>
    <property type="molecule type" value="Genomic_DNA"/>
</dbReference>
<evidence type="ECO:0000313" key="14">
    <source>
        <dbReference type="Proteomes" id="UP000614996"/>
    </source>
</evidence>
<dbReference type="GO" id="GO:0046983">
    <property type="term" value="F:protein dimerization activity"/>
    <property type="evidence" value="ECO:0007669"/>
    <property type="project" value="InterPro"/>
</dbReference>
<keyword evidence="4" id="KW-0808">Transferase</keyword>
<dbReference type="EC" id="2.7.13.3" evidence="2"/>
<accession>A0A8J4AHD5</accession>
<evidence type="ECO:0000256" key="5">
    <source>
        <dbReference type="ARBA" id="ARBA00022741"/>
    </source>
</evidence>